<feature type="compositionally biased region" description="Basic and acidic residues" evidence="1">
    <location>
        <begin position="22"/>
        <end position="35"/>
    </location>
</feature>
<name>A0A6A7AW67_9PLEO</name>
<accession>A0A6A7AW67</accession>
<feature type="region of interest" description="Disordered" evidence="1">
    <location>
        <begin position="1"/>
        <end position="43"/>
    </location>
</feature>
<dbReference type="EMBL" id="MU006335">
    <property type="protein sequence ID" value="KAF2846429.1"/>
    <property type="molecule type" value="Genomic_DNA"/>
</dbReference>
<dbReference type="Proteomes" id="UP000799423">
    <property type="component" value="Unassembled WGS sequence"/>
</dbReference>
<keyword evidence="3" id="KW-1185">Reference proteome</keyword>
<evidence type="ECO:0000313" key="2">
    <source>
        <dbReference type="EMBL" id="KAF2846429.1"/>
    </source>
</evidence>
<dbReference type="AlphaFoldDB" id="A0A6A7AW67"/>
<proteinExistence type="predicted"/>
<evidence type="ECO:0000313" key="3">
    <source>
        <dbReference type="Proteomes" id="UP000799423"/>
    </source>
</evidence>
<gene>
    <name evidence="2" type="ORF">T440DRAFT_229750</name>
</gene>
<evidence type="ECO:0000256" key="1">
    <source>
        <dbReference type="SAM" id="MobiDB-lite"/>
    </source>
</evidence>
<sequence length="140" mass="15326">MENAPCSCPPPSAASTSPRLPRCHDLKLHDRHDSPPKPSIGCARRRCEGLQTSPHSQFAPARHLHTAKHLPVQQMARCVDTPRLQHELQASSCEKVRGRGSNTLPRWLSRSPALRQGPSPLWPWAEVGGSARLNSRGIGG</sequence>
<organism evidence="2 3">
    <name type="scientific">Plenodomus tracheiphilus IPT5</name>
    <dbReference type="NCBI Taxonomy" id="1408161"/>
    <lineage>
        <taxon>Eukaryota</taxon>
        <taxon>Fungi</taxon>
        <taxon>Dikarya</taxon>
        <taxon>Ascomycota</taxon>
        <taxon>Pezizomycotina</taxon>
        <taxon>Dothideomycetes</taxon>
        <taxon>Pleosporomycetidae</taxon>
        <taxon>Pleosporales</taxon>
        <taxon>Pleosporineae</taxon>
        <taxon>Leptosphaeriaceae</taxon>
        <taxon>Plenodomus</taxon>
    </lineage>
</organism>
<protein>
    <submittedName>
        <fullName evidence="2">Uncharacterized protein</fullName>
    </submittedName>
</protein>
<reference evidence="2" key="1">
    <citation type="submission" date="2020-01" db="EMBL/GenBank/DDBJ databases">
        <authorList>
            <consortium name="DOE Joint Genome Institute"/>
            <person name="Haridas S."/>
            <person name="Albert R."/>
            <person name="Binder M."/>
            <person name="Bloem J."/>
            <person name="Labutti K."/>
            <person name="Salamov A."/>
            <person name="Andreopoulos B."/>
            <person name="Baker S.E."/>
            <person name="Barry K."/>
            <person name="Bills G."/>
            <person name="Bluhm B.H."/>
            <person name="Cannon C."/>
            <person name="Castanera R."/>
            <person name="Culley D.E."/>
            <person name="Daum C."/>
            <person name="Ezra D."/>
            <person name="Gonzalez J.B."/>
            <person name="Henrissat B."/>
            <person name="Kuo A."/>
            <person name="Liang C."/>
            <person name="Lipzen A."/>
            <person name="Lutzoni F."/>
            <person name="Magnuson J."/>
            <person name="Mondo S."/>
            <person name="Nolan M."/>
            <person name="Ohm R."/>
            <person name="Pangilinan J."/>
            <person name="Park H.-J."/>
            <person name="Ramirez L."/>
            <person name="Alfaro M."/>
            <person name="Sun H."/>
            <person name="Tritt A."/>
            <person name="Yoshinaga Y."/>
            <person name="Zwiers L.-H."/>
            <person name="Turgeon B.G."/>
            <person name="Goodwin S.B."/>
            <person name="Spatafora J.W."/>
            <person name="Crous P.W."/>
            <person name="Grigoriev I.V."/>
        </authorList>
    </citation>
    <scope>NUCLEOTIDE SEQUENCE</scope>
    <source>
        <strain evidence="2">IPT5</strain>
    </source>
</reference>